<protein>
    <recommendedName>
        <fullName evidence="3">GTPase</fullName>
    </recommendedName>
</protein>
<gene>
    <name evidence="1" type="ORF">SAMN05444483_11067</name>
</gene>
<evidence type="ECO:0000313" key="1">
    <source>
        <dbReference type="EMBL" id="SHG38143.1"/>
    </source>
</evidence>
<dbReference type="EMBL" id="FQVT01000010">
    <property type="protein sequence ID" value="SHG38143.1"/>
    <property type="molecule type" value="Genomic_DNA"/>
</dbReference>
<dbReference type="Proteomes" id="UP000183945">
    <property type="component" value="Unassembled WGS sequence"/>
</dbReference>
<dbReference type="RefSeq" id="WP_072880583.1">
    <property type="nucleotide sequence ID" value="NZ_FQVT01000010.1"/>
</dbReference>
<dbReference type="OrthoDB" id="572467at2"/>
<organism evidence="1 2">
    <name type="scientific">Salegentibacter echinorum</name>
    <dbReference type="NCBI Taxonomy" id="1073325"/>
    <lineage>
        <taxon>Bacteria</taxon>
        <taxon>Pseudomonadati</taxon>
        <taxon>Bacteroidota</taxon>
        <taxon>Flavobacteriia</taxon>
        <taxon>Flavobacteriales</taxon>
        <taxon>Flavobacteriaceae</taxon>
        <taxon>Salegentibacter</taxon>
    </lineage>
</organism>
<reference evidence="2" key="1">
    <citation type="submission" date="2016-11" db="EMBL/GenBank/DDBJ databases">
        <authorList>
            <person name="Varghese N."/>
            <person name="Submissions S."/>
        </authorList>
    </citation>
    <scope>NUCLEOTIDE SEQUENCE [LARGE SCALE GENOMIC DNA]</scope>
    <source>
        <strain evidence="2">DSM 24579</strain>
    </source>
</reference>
<evidence type="ECO:0008006" key="3">
    <source>
        <dbReference type="Google" id="ProtNLM"/>
    </source>
</evidence>
<name>A0A1M5JDN3_SALEC</name>
<proteinExistence type="predicted"/>
<accession>A0A1M5JDN3</accession>
<dbReference type="AlphaFoldDB" id="A0A1M5JDN3"/>
<keyword evidence="2" id="KW-1185">Reference proteome</keyword>
<evidence type="ECO:0000313" key="2">
    <source>
        <dbReference type="Proteomes" id="UP000183945"/>
    </source>
</evidence>
<dbReference type="STRING" id="1073325.SAMN05444483_11067"/>
<sequence length="119" mass="13794">MEKLIFVYNAFSGTHNSVLDSLHKIVNPKTYACNLCKVTHGVFAENSKWKKFRKESNLPMEFLHIDEFEKQYASKFGYKFTFPIVLCDYEGDLGVCVTTQELDNLSNVESLMELIKERV</sequence>